<name>A0A8S0VYB1_9FIRM</name>
<dbReference type="FunFam" id="3.20.20.70:FF:000015">
    <property type="entry name" value="Orotidine 5'-phosphate decarboxylase"/>
    <property type="match status" value="1"/>
</dbReference>
<keyword evidence="4 9" id="KW-0210">Decarboxylase</keyword>
<comment type="catalytic activity">
    <reaction evidence="7 9 12">
        <text>orotidine 5'-phosphate + H(+) = UMP + CO2</text>
        <dbReference type="Rhea" id="RHEA:11596"/>
        <dbReference type="ChEBI" id="CHEBI:15378"/>
        <dbReference type="ChEBI" id="CHEBI:16526"/>
        <dbReference type="ChEBI" id="CHEBI:57538"/>
        <dbReference type="ChEBI" id="CHEBI:57865"/>
        <dbReference type="EC" id="4.1.1.23"/>
    </reaction>
</comment>
<comment type="function">
    <text evidence="1 9">Catalyzes the decarboxylation of orotidine 5'-monophosphate (OMP) to uridine 5'-monophosphate (UMP).</text>
</comment>
<evidence type="ECO:0000256" key="2">
    <source>
        <dbReference type="ARBA" id="ARBA00004861"/>
    </source>
</evidence>
<dbReference type="GO" id="GO:0004590">
    <property type="term" value="F:orotidine-5'-phosphate decarboxylase activity"/>
    <property type="evidence" value="ECO:0007669"/>
    <property type="project" value="UniProtKB-UniRule"/>
</dbReference>
<dbReference type="Pfam" id="PF00215">
    <property type="entry name" value="OMPdecase"/>
    <property type="match status" value="1"/>
</dbReference>
<evidence type="ECO:0000256" key="9">
    <source>
        <dbReference type="HAMAP-Rule" id="MF_01200"/>
    </source>
</evidence>
<dbReference type="PROSITE" id="PS00156">
    <property type="entry name" value="OMPDECASE"/>
    <property type="match status" value="1"/>
</dbReference>
<keyword evidence="6 9" id="KW-0456">Lyase</keyword>
<organism evidence="14">
    <name type="scientific">Acididesulfobacillus acetoxydans</name>
    <dbReference type="NCBI Taxonomy" id="1561005"/>
    <lineage>
        <taxon>Bacteria</taxon>
        <taxon>Bacillati</taxon>
        <taxon>Bacillota</taxon>
        <taxon>Clostridia</taxon>
        <taxon>Eubacteriales</taxon>
        <taxon>Peptococcaceae</taxon>
        <taxon>Acididesulfobacillus</taxon>
    </lineage>
</organism>
<reference evidence="15" key="1">
    <citation type="submission" date="2014-11" db="EMBL/GenBank/DDBJ databases">
        <authorList>
            <person name="Hornung B.V."/>
        </authorList>
    </citation>
    <scope>NUCLEOTIDE SEQUENCE</scope>
    <source>
        <strain evidence="15">INE</strain>
    </source>
</reference>
<gene>
    <name evidence="9" type="primary">pyrF</name>
    <name evidence="15" type="ORF">DEACI_0143</name>
    <name evidence="14" type="ORF">DEACI_3666</name>
</gene>
<comment type="similarity">
    <text evidence="8 9">Belongs to the OMP decarboxylase family. Type 1 subfamily.</text>
</comment>
<evidence type="ECO:0000256" key="7">
    <source>
        <dbReference type="ARBA" id="ARBA00049157"/>
    </source>
</evidence>
<feature type="binding site" evidence="9 11">
    <location>
        <position position="17"/>
    </location>
    <ligand>
        <name>substrate</name>
    </ligand>
</feature>
<dbReference type="EMBL" id="LR746496">
    <property type="protein sequence ID" value="CAA7602843.1"/>
    <property type="molecule type" value="Genomic_DNA"/>
</dbReference>
<evidence type="ECO:0000256" key="6">
    <source>
        <dbReference type="ARBA" id="ARBA00023239"/>
    </source>
</evidence>
<dbReference type="RefSeq" id="WP_261485860.1">
    <property type="nucleotide sequence ID" value="NZ_CDGJ01000003.1"/>
</dbReference>
<evidence type="ECO:0000256" key="5">
    <source>
        <dbReference type="ARBA" id="ARBA00022975"/>
    </source>
</evidence>
<evidence type="ECO:0000256" key="10">
    <source>
        <dbReference type="PIRSR" id="PIRSR614732-1"/>
    </source>
</evidence>
<evidence type="ECO:0000313" key="14">
    <source>
        <dbReference type="EMBL" id="CAA7602843.1"/>
    </source>
</evidence>
<evidence type="ECO:0000256" key="4">
    <source>
        <dbReference type="ARBA" id="ARBA00022793"/>
    </source>
</evidence>
<evidence type="ECO:0000259" key="13">
    <source>
        <dbReference type="SMART" id="SM00934"/>
    </source>
</evidence>
<dbReference type="InterPro" id="IPR018089">
    <property type="entry name" value="OMPdecase_AS"/>
</dbReference>
<dbReference type="InterPro" id="IPR014732">
    <property type="entry name" value="OMPdecase"/>
</dbReference>
<dbReference type="PANTHER" id="PTHR32119">
    <property type="entry name" value="OROTIDINE 5'-PHOSPHATE DECARBOXYLASE"/>
    <property type="match status" value="1"/>
</dbReference>
<evidence type="ECO:0000256" key="12">
    <source>
        <dbReference type="RuleBase" id="RU000512"/>
    </source>
</evidence>
<keyword evidence="16" id="KW-1185">Reference proteome</keyword>
<evidence type="ECO:0000313" key="16">
    <source>
        <dbReference type="Proteomes" id="UP001071230"/>
    </source>
</evidence>
<dbReference type="InterPro" id="IPR001754">
    <property type="entry name" value="OMPdeCOase_dom"/>
</dbReference>
<dbReference type="GO" id="GO:0005829">
    <property type="term" value="C:cytosol"/>
    <property type="evidence" value="ECO:0007669"/>
    <property type="project" value="TreeGrafter"/>
</dbReference>
<proteinExistence type="inferred from homology"/>
<dbReference type="EC" id="4.1.1.23" evidence="9"/>
<accession>A0A8S0VYB1</accession>
<evidence type="ECO:0000256" key="3">
    <source>
        <dbReference type="ARBA" id="ARBA00011738"/>
    </source>
</evidence>
<feature type="active site" description="Proton donor" evidence="9">
    <location>
        <position position="68"/>
    </location>
</feature>
<feature type="binding site" evidence="9 11">
    <location>
        <position position="129"/>
    </location>
    <ligand>
        <name>substrate</name>
    </ligand>
</feature>
<feature type="active site" description="For OMPdecase activity" evidence="10">
    <location>
        <position position="66"/>
    </location>
</feature>
<dbReference type="HAMAP" id="MF_01200_B">
    <property type="entry name" value="OMPdecase_type1_B"/>
    <property type="match status" value="1"/>
</dbReference>
<dbReference type="InterPro" id="IPR011060">
    <property type="entry name" value="RibuloseP-bd_barrel"/>
</dbReference>
<dbReference type="Proteomes" id="UP000836597">
    <property type="component" value="Chromosome"/>
</dbReference>
<evidence type="ECO:0000256" key="11">
    <source>
        <dbReference type="PIRSR" id="PIRSR614732-2"/>
    </source>
</evidence>
<reference evidence="14" key="2">
    <citation type="submission" date="2020-01" db="EMBL/GenBank/DDBJ databases">
        <authorList>
            <person name="Hornung B."/>
        </authorList>
    </citation>
    <scope>NUCLEOTIDE SEQUENCE</scope>
    <source>
        <strain evidence="14">PacBioINE</strain>
    </source>
</reference>
<feature type="binding site" evidence="9">
    <location>
        <begin position="66"/>
        <end position="75"/>
    </location>
    <ligand>
        <name>substrate</name>
    </ligand>
</feature>
<dbReference type="NCBIfam" id="TIGR01740">
    <property type="entry name" value="pyrF"/>
    <property type="match status" value="1"/>
</dbReference>
<dbReference type="PANTHER" id="PTHR32119:SF2">
    <property type="entry name" value="OROTIDINE 5'-PHOSPHATE DECARBOXYLASE"/>
    <property type="match status" value="1"/>
</dbReference>
<dbReference type="GO" id="GO:0044205">
    <property type="term" value="P:'de novo' UMP biosynthetic process"/>
    <property type="evidence" value="ECO:0007669"/>
    <property type="project" value="UniProtKB-UniRule"/>
</dbReference>
<evidence type="ECO:0000256" key="1">
    <source>
        <dbReference type="ARBA" id="ARBA00002356"/>
    </source>
</evidence>
<dbReference type="Gene3D" id="3.20.20.70">
    <property type="entry name" value="Aldolase class I"/>
    <property type="match status" value="1"/>
</dbReference>
<feature type="binding site" evidence="9 11">
    <location>
        <position position="39"/>
    </location>
    <ligand>
        <name>substrate</name>
    </ligand>
</feature>
<evidence type="ECO:0000313" key="15">
    <source>
        <dbReference type="EMBL" id="CEJ05724.1"/>
    </source>
</evidence>
<dbReference type="SUPFAM" id="SSF51366">
    <property type="entry name" value="Ribulose-phoshate binding barrel"/>
    <property type="match status" value="1"/>
</dbReference>
<dbReference type="NCBIfam" id="NF001273">
    <property type="entry name" value="PRK00230.1"/>
    <property type="match status" value="1"/>
</dbReference>
<dbReference type="SMART" id="SM00934">
    <property type="entry name" value="OMPdecase"/>
    <property type="match status" value="1"/>
</dbReference>
<feature type="domain" description="Orotidine 5'-phosphate decarboxylase" evidence="13">
    <location>
        <begin position="11"/>
        <end position="236"/>
    </location>
</feature>
<sequence length="241" mass="26026">MADKPDRLSEKIIVALDLPGRKEALQMAGALAGSGCRAKVGLELYAYEGPRLIGELKELGFPVFLDLKLHDIPATVERTVRALLNWEPEMLDVHCSGGYEMMARAAEALHEAGARRGYKPKLLGITVLTSMSEEALQRELGVKVPLEEQVAALARLAQRAGLDGVVASAREAPLLRRALGPDFLLVTPGIRPPGSAPDDQARVLTPREALAAGSSYLVIGRPITRAENPRQALAKIWEEAE</sequence>
<comment type="subunit">
    <text evidence="3 9">Homodimer.</text>
</comment>
<keyword evidence="5 9" id="KW-0665">Pyrimidine biosynthesis</keyword>
<dbReference type="KEGG" id="aacx:DEACI_3666"/>
<dbReference type="GO" id="GO:0006207">
    <property type="term" value="P:'de novo' pyrimidine nucleobase biosynthetic process"/>
    <property type="evidence" value="ECO:0007669"/>
    <property type="project" value="InterPro"/>
</dbReference>
<feature type="active site" description="For OMPdecase activity" evidence="10">
    <location>
        <position position="68"/>
    </location>
</feature>
<feature type="active site" description="For OMPdecase activity" evidence="10">
    <location>
        <position position="71"/>
    </location>
</feature>
<feature type="binding site" evidence="9 11">
    <location>
        <position position="221"/>
    </location>
    <ligand>
        <name>substrate</name>
    </ligand>
</feature>
<protein>
    <recommendedName>
        <fullName evidence="9">Orotidine 5'-phosphate decarboxylase</fullName>
        <ecNumber evidence="9">4.1.1.23</ecNumber>
    </recommendedName>
    <alternativeName>
        <fullName evidence="9">OMP decarboxylase</fullName>
        <shortName evidence="9">OMPDCase</shortName>
        <shortName evidence="9">OMPdecase</shortName>
    </alternativeName>
</protein>
<feature type="binding site" evidence="9 11">
    <location>
        <position position="220"/>
    </location>
    <ligand>
        <name>substrate</name>
    </ligand>
</feature>
<feature type="binding site" evidence="9 11">
    <location>
        <position position="191"/>
    </location>
    <ligand>
        <name>substrate</name>
    </ligand>
</feature>
<dbReference type="InterPro" id="IPR013785">
    <property type="entry name" value="Aldolase_TIM"/>
</dbReference>
<dbReference type="InterPro" id="IPR047596">
    <property type="entry name" value="OMPdecase_bac"/>
</dbReference>
<dbReference type="EMBL" id="CDGJ01000003">
    <property type="protein sequence ID" value="CEJ05724.1"/>
    <property type="molecule type" value="Genomic_DNA"/>
</dbReference>
<dbReference type="Proteomes" id="UP001071230">
    <property type="component" value="Unassembled WGS sequence"/>
</dbReference>
<dbReference type="CDD" id="cd04725">
    <property type="entry name" value="OMP_decarboxylase_like"/>
    <property type="match status" value="1"/>
</dbReference>
<feature type="binding site" evidence="9 11">
    <location>
        <position position="200"/>
    </location>
    <ligand>
        <name>substrate</name>
    </ligand>
</feature>
<evidence type="ECO:0000256" key="8">
    <source>
        <dbReference type="ARBA" id="ARBA00061012"/>
    </source>
</evidence>
<comment type="pathway">
    <text evidence="2 9 12">Pyrimidine metabolism; UMP biosynthesis via de novo pathway; UMP from orotate: step 2/2.</text>
</comment>
<dbReference type="AlphaFoldDB" id="A0A8S0VYB1"/>